<evidence type="ECO:0000259" key="2">
    <source>
        <dbReference type="Pfam" id="PF01979"/>
    </source>
</evidence>
<evidence type="ECO:0000313" key="3">
    <source>
        <dbReference type="EMBL" id="MBA9024538.1"/>
    </source>
</evidence>
<gene>
    <name evidence="3" type="ORF">HNQ97_006578</name>
</gene>
<keyword evidence="3" id="KW-0378">Hydrolase</keyword>
<dbReference type="SUPFAM" id="SSF51556">
    <property type="entry name" value="Metallo-dependent hydrolases"/>
    <property type="match status" value="1"/>
</dbReference>
<dbReference type="PANTHER" id="PTHR43794:SF5">
    <property type="entry name" value="CHLOROHYDROLASE FAMILY PROTEIN"/>
    <property type="match status" value="1"/>
</dbReference>
<dbReference type="InterPro" id="IPR006680">
    <property type="entry name" value="Amidohydro-rel"/>
</dbReference>
<dbReference type="Gene3D" id="2.30.40.10">
    <property type="entry name" value="Urease, subunit C, domain 1"/>
    <property type="match status" value="1"/>
</dbReference>
<dbReference type="Proteomes" id="UP000587524">
    <property type="component" value="Unassembled WGS sequence"/>
</dbReference>
<dbReference type="SUPFAM" id="SSF51338">
    <property type="entry name" value="Composite domain of metallo-dependent hydrolases"/>
    <property type="match status" value="1"/>
</dbReference>
<reference evidence="3 4" key="1">
    <citation type="submission" date="2020-08" db="EMBL/GenBank/DDBJ databases">
        <title>Genomic Encyclopedia of Type Strains, Phase IV (KMG-IV): sequencing the most valuable type-strain genomes for metagenomic binning, comparative biology and taxonomic classification.</title>
        <authorList>
            <person name="Goeker M."/>
        </authorList>
    </citation>
    <scope>NUCLEOTIDE SEQUENCE [LARGE SCALE GENOMIC DNA]</scope>
    <source>
        <strain evidence="3 4">DSM 17455</strain>
    </source>
</reference>
<organism evidence="3 4">
    <name type="scientific">Aminobacter ciceronei</name>
    <dbReference type="NCBI Taxonomy" id="150723"/>
    <lineage>
        <taxon>Bacteria</taxon>
        <taxon>Pseudomonadati</taxon>
        <taxon>Pseudomonadota</taxon>
        <taxon>Alphaproteobacteria</taxon>
        <taxon>Hyphomicrobiales</taxon>
        <taxon>Phyllobacteriaceae</taxon>
        <taxon>Aminobacter</taxon>
    </lineage>
</organism>
<dbReference type="InterPro" id="IPR032466">
    <property type="entry name" value="Metal_Hydrolase"/>
</dbReference>
<dbReference type="PANTHER" id="PTHR43794">
    <property type="entry name" value="AMINOHYDROLASE SSNA-RELATED"/>
    <property type="match status" value="1"/>
</dbReference>
<evidence type="ECO:0000256" key="1">
    <source>
        <dbReference type="ARBA" id="ARBA00006745"/>
    </source>
</evidence>
<dbReference type="Pfam" id="PF01979">
    <property type="entry name" value="Amidohydro_1"/>
    <property type="match status" value="1"/>
</dbReference>
<proteinExistence type="inferred from homology"/>
<dbReference type="EMBL" id="JACJHZ010000066">
    <property type="protein sequence ID" value="MBA9024538.1"/>
    <property type="molecule type" value="Genomic_DNA"/>
</dbReference>
<dbReference type="InterPro" id="IPR050287">
    <property type="entry name" value="MTA/SAH_deaminase"/>
</dbReference>
<sequence length="506" mass="56476">MTIHISEANIIAVDAAHGTRPFKGDILIEGSRIAHVGEPLVTPDGARRIDGRNRLVIPGLVNAHVHSWEAMFKGRYDNMPLEIWMLYSYPLVGTKALDPRLIYLRSMIVAMESLKNGVTCLVDDIIELPVQGMDAIDAVFDAYHDIGIRANVSGHVINRPFVDTIPFTREYLPRDLIADVSRIKVPTVKNYLDFAGEVVKKHQDRSDRLRYLVAPSGPQRCTEEMLKAVHDFAREIKSAYHIHVLETKVQAVAGREFYGRTLVQYLDDLGVLTNISTLAHSIWVTDRDIACMAERGSSVAHNPISNQKLGAGIAPFRKLLDAGVNVALGSDGISSNDTSRMLDVMQVAGLLHKVTTPEYGLWPTASEIIYAATMGGARSVQLQNEIGSIETGKRADLVLFDLETINFTPQNDLLNHLVYCENGSSVEKVFVNGEIVVDDGELTKVNEGALVRELRERYDAFSEHHKGVEELNRRFEPYFKKIHKHCCGENIELNRYSAPPNEWLLS</sequence>
<name>A0ABR6CIU0_9HYPH</name>
<accession>A0ABR6CIU0</accession>
<comment type="caution">
    <text evidence="3">The sequence shown here is derived from an EMBL/GenBank/DDBJ whole genome shotgun (WGS) entry which is preliminary data.</text>
</comment>
<dbReference type="Gene3D" id="3.20.20.140">
    <property type="entry name" value="Metal-dependent hydrolases"/>
    <property type="match status" value="1"/>
</dbReference>
<protein>
    <submittedName>
        <fullName evidence="3">Cytosine/adenosine deaminase-related metal-dependent hydrolase</fullName>
    </submittedName>
</protein>
<dbReference type="CDD" id="cd01298">
    <property type="entry name" value="ATZ_TRZ_like"/>
    <property type="match status" value="1"/>
</dbReference>
<feature type="domain" description="Amidohydrolase-related" evidence="2">
    <location>
        <begin position="55"/>
        <end position="436"/>
    </location>
</feature>
<dbReference type="RefSeq" id="WP_154387562.1">
    <property type="nucleotide sequence ID" value="NZ_JACJHY010000066.1"/>
</dbReference>
<comment type="similarity">
    <text evidence="1">Belongs to the metallo-dependent hydrolases superfamily. ATZ/TRZ family.</text>
</comment>
<dbReference type="InterPro" id="IPR011059">
    <property type="entry name" value="Metal-dep_hydrolase_composite"/>
</dbReference>
<keyword evidence="4" id="KW-1185">Reference proteome</keyword>
<evidence type="ECO:0000313" key="4">
    <source>
        <dbReference type="Proteomes" id="UP000587524"/>
    </source>
</evidence>
<dbReference type="GO" id="GO:0016787">
    <property type="term" value="F:hydrolase activity"/>
    <property type="evidence" value="ECO:0007669"/>
    <property type="project" value="UniProtKB-KW"/>
</dbReference>